<dbReference type="Pfam" id="PF13344">
    <property type="entry name" value="Hydrolase_6"/>
    <property type="match status" value="1"/>
</dbReference>
<dbReference type="PANTHER" id="PTHR19288:SF95">
    <property type="entry name" value="D-GLYCEROL 3-PHOSPHATE PHOSPHATASE"/>
    <property type="match status" value="1"/>
</dbReference>
<dbReference type="Pfam" id="PF13242">
    <property type="entry name" value="Hydrolase_like"/>
    <property type="match status" value="1"/>
</dbReference>
<dbReference type="InterPro" id="IPR023214">
    <property type="entry name" value="HAD_sf"/>
</dbReference>
<evidence type="ECO:0008006" key="6">
    <source>
        <dbReference type="Google" id="ProtNLM"/>
    </source>
</evidence>
<name>A0A6J4UJF8_9BACT</name>
<dbReference type="GO" id="GO:0046872">
    <property type="term" value="F:metal ion binding"/>
    <property type="evidence" value="ECO:0007669"/>
    <property type="project" value="UniProtKB-KW"/>
</dbReference>
<keyword evidence="4" id="KW-0460">Magnesium</keyword>
<dbReference type="InterPro" id="IPR036412">
    <property type="entry name" value="HAD-like_sf"/>
</dbReference>
<dbReference type="PIRSF" id="PIRSF000915">
    <property type="entry name" value="PGP-type_phosphatase"/>
    <property type="match status" value="1"/>
</dbReference>
<feature type="active site" description="Proton donor" evidence="2">
    <location>
        <position position="33"/>
    </location>
</feature>
<sequence length="290" mass="30032">MTFGGARTGLEQEQDPVAVARLRAARAFLFDMDGVLYRGPDPLPGVGPLLDRLVADGCGYVLATNNSMASPAEYTMRLGGMGIGVPEERILTAGTATRDYLTDLLPQEAPIYAVGMPALRHQLFDRAPFREVTDVQPGEDAPAAVVVGLDLAFTYDKLRAATTAIRAGARFVATNADATLPTERGLVPGAGSIVAAIATASGHQPTVIGKPSPRILEQGAANLGVSPAEAVVIGDRLDTDILAGQRAGMLTVLVLTGVSTRDEAIAAESPPDLIVDDLPALLALLDAADG</sequence>
<feature type="active site" description="Nucleophile" evidence="2">
    <location>
        <position position="31"/>
    </location>
</feature>
<dbReference type="AlphaFoldDB" id="A0A6J4UJF8"/>
<evidence type="ECO:0000256" key="1">
    <source>
        <dbReference type="PIRNR" id="PIRNR000915"/>
    </source>
</evidence>
<organism evidence="5">
    <name type="scientific">uncultured Thermomicrobiales bacterium</name>
    <dbReference type="NCBI Taxonomy" id="1645740"/>
    <lineage>
        <taxon>Bacteria</taxon>
        <taxon>Pseudomonadati</taxon>
        <taxon>Thermomicrobiota</taxon>
        <taxon>Thermomicrobia</taxon>
        <taxon>Thermomicrobiales</taxon>
        <taxon>environmental samples</taxon>
    </lineage>
</organism>
<protein>
    <recommendedName>
        <fullName evidence="6">4-nitrophenylphosphatase</fullName>
    </recommendedName>
</protein>
<dbReference type="SUPFAM" id="SSF56784">
    <property type="entry name" value="HAD-like"/>
    <property type="match status" value="1"/>
</dbReference>
<comment type="similarity">
    <text evidence="1">Belongs to the HAD-like hydrolase superfamily.</text>
</comment>
<dbReference type="InterPro" id="IPR006357">
    <property type="entry name" value="HAD-SF_hydro_IIA"/>
</dbReference>
<comment type="cofactor">
    <cofactor evidence="4">
        <name>Mg(2+)</name>
        <dbReference type="ChEBI" id="CHEBI:18420"/>
    </cofactor>
    <text evidence="4">Divalent metal ions. Mg(2+) is the most effective.</text>
</comment>
<evidence type="ECO:0000256" key="2">
    <source>
        <dbReference type="PIRSR" id="PIRSR000915-1"/>
    </source>
</evidence>
<dbReference type="GO" id="GO:0005737">
    <property type="term" value="C:cytoplasm"/>
    <property type="evidence" value="ECO:0007669"/>
    <property type="project" value="TreeGrafter"/>
</dbReference>
<proteinExistence type="inferred from homology"/>
<gene>
    <name evidence="5" type="ORF">AVDCRST_MAG49-1616</name>
</gene>
<dbReference type="GO" id="GO:0016791">
    <property type="term" value="F:phosphatase activity"/>
    <property type="evidence" value="ECO:0007669"/>
    <property type="project" value="TreeGrafter"/>
</dbReference>
<evidence type="ECO:0000256" key="4">
    <source>
        <dbReference type="PIRSR" id="PIRSR000915-3"/>
    </source>
</evidence>
<keyword evidence="4" id="KW-0479">Metal-binding</keyword>
<evidence type="ECO:0000313" key="5">
    <source>
        <dbReference type="EMBL" id="CAA9549120.1"/>
    </source>
</evidence>
<feature type="binding site" evidence="4">
    <location>
        <position position="235"/>
    </location>
    <ligand>
        <name>Mg(2+)</name>
        <dbReference type="ChEBI" id="CHEBI:18420"/>
    </ligand>
</feature>
<feature type="binding site" evidence="4">
    <location>
        <position position="33"/>
    </location>
    <ligand>
        <name>Mg(2+)</name>
        <dbReference type="ChEBI" id="CHEBI:18420"/>
    </ligand>
</feature>
<dbReference type="Gene3D" id="3.40.50.1000">
    <property type="entry name" value="HAD superfamily/HAD-like"/>
    <property type="match status" value="2"/>
</dbReference>
<dbReference type="EMBL" id="CADCWG010000100">
    <property type="protein sequence ID" value="CAA9549120.1"/>
    <property type="molecule type" value="Genomic_DNA"/>
</dbReference>
<dbReference type="PANTHER" id="PTHR19288">
    <property type="entry name" value="4-NITROPHENYLPHOSPHATASE-RELATED"/>
    <property type="match status" value="1"/>
</dbReference>
<dbReference type="NCBIfam" id="TIGR01460">
    <property type="entry name" value="HAD-SF-IIA"/>
    <property type="match status" value="1"/>
</dbReference>
<reference evidence="5" key="1">
    <citation type="submission" date="2020-02" db="EMBL/GenBank/DDBJ databases">
        <authorList>
            <person name="Meier V. D."/>
        </authorList>
    </citation>
    <scope>NUCLEOTIDE SEQUENCE</scope>
    <source>
        <strain evidence="5">AVDCRST_MAG49</strain>
    </source>
</reference>
<accession>A0A6J4UJF8</accession>
<feature type="binding site" evidence="4">
    <location>
        <position position="31"/>
    </location>
    <ligand>
        <name>Mg(2+)</name>
        <dbReference type="ChEBI" id="CHEBI:18420"/>
    </ligand>
</feature>
<feature type="binding site" evidence="3">
    <location>
        <position position="210"/>
    </location>
    <ligand>
        <name>substrate</name>
    </ligand>
</feature>
<evidence type="ECO:0000256" key="3">
    <source>
        <dbReference type="PIRSR" id="PIRSR000915-2"/>
    </source>
</evidence>